<gene>
    <name evidence="1" type="ORF">DW068_06075</name>
</gene>
<evidence type="ECO:0000313" key="1">
    <source>
        <dbReference type="EMBL" id="RHK39935.1"/>
    </source>
</evidence>
<comment type="caution">
    <text evidence="1">The sequence shown here is derived from an EMBL/GenBank/DDBJ whole genome shotgun (WGS) entry which is preliminary data.</text>
</comment>
<name>A0A415G8D0_9FIRM</name>
<organism evidence="1 2">
    <name type="scientific">Anaerobutyricum hallii</name>
    <dbReference type="NCBI Taxonomy" id="39488"/>
    <lineage>
        <taxon>Bacteria</taxon>
        <taxon>Bacillati</taxon>
        <taxon>Bacillota</taxon>
        <taxon>Clostridia</taxon>
        <taxon>Lachnospirales</taxon>
        <taxon>Lachnospiraceae</taxon>
        <taxon>Anaerobutyricum</taxon>
    </lineage>
</organism>
<reference evidence="1 2" key="1">
    <citation type="submission" date="2018-08" db="EMBL/GenBank/DDBJ databases">
        <title>A genome reference for cultivated species of the human gut microbiota.</title>
        <authorList>
            <person name="Zou Y."/>
            <person name="Xue W."/>
            <person name="Luo G."/>
        </authorList>
    </citation>
    <scope>NUCLEOTIDE SEQUENCE [LARGE SCALE GENOMIC DNA]</scope>
    <source>
        <strain evidence="1 2">AF45-14BH</strain>
    </source>
</reference>
<sequence length="90" mass="10364">MIMEENKFLGLEEIKNLIEKVYAAQQAGNFVNFIYGNSSISILTMVGEFNTEKEWFGQFNIFISSHEEQKANYDKCIAHLEILAGEEHDN</sequence>
<dbReference type="Proteomes" id="UP000283497">
    <property type="component" value="Unassembled WGS sequence"/>
</dbReference>
<dbReference type="AlphaFoldDB" id="A0A415G8D0"/>
<proteinExistence type="predicted"/>
<evidence type="ECO:0000313" key="2">
    <source>
        <dbReference type="Proteomes" id="UP000283497"/>
    </source>
</evidence>
<accession>A0A415G8D0</accession>
<protein>
    <submittedName>
        <fullName evidence="1">Uncharacterized protein</fullName>
    </submittedName>
</protein>
<dbReference type="EMBL" id="QRNJ01000018">
    <property type="protein sequence ID" value="RHK39935.1"/>
    <property type="molecule type" value="Genomic_DNA"/>
</dbReference>